<accession>A0A6M5Y4E4</accession>
<dbReference type="Proteomes" id="UP000502756">
    <property type="component" value="Chromosome"/>
</dbReference>
<name>A0A6M5Y4E4_9BACT</name>
<evidence type="ECO:0000313" key="3">
    <source>
        <dbReference type="Proteomes" id="UP000502756"/>
    </source>
</evidence>
<keyword evidence="3" id="KW-1185">Reference proteome</keyword>
<reference evidence="2 3" key="1">
    <citation type="submission" date="2020-05" db="EMBL/GenBank/DDBJ databases">
        <title>Genome sequencing of Spirosoma sp. TS118.</title>
        <authorList>
            <person name="Lee J.-H."/>
            <person name="Jeong S."/>
            <person name="Zhao L."/>
            <person name="Jung J.-H."/>
            <person name="Kim M.-K."/>
            <person name="Lim S."/>
        </authorList>
    </citation>
    <scope>NUCLEOTIDE SEQUENCE [LARGE SCALE GENOMIC DNA]</scope>
    <source>
        <strain evidence="2 3">TS118</strain>
    </source>
</reference>
<gene>
    <name evidence="2" type="ORF">HNV11_02275</name>
</gene>
<dbReference type="EMBL" id="CP053435">
    <property type="protein sequence ID" value="QJW88284.1"/>
    <property type="molecule type" value="Genomic_DNA"/>
</dbReference>
<feature type="signal peptide" evidence="1">
    <location>
        <begin position="1"/>
        <end position="17"/>
    </location>
</feature>
<evidence type="ECO:0000256" key="1">
    <source>
        <dbReference type="SAM" id="SignalP"/>
    </source>
</evidence>
<evidence type="ECO:0008006" key="4">
    <source>
        <dbReference type="Google" id="ProtNLM"/>
    </source>
</evidence>
<evidence type="ECO:0000313" key="2">
    <source>
        <dbReference type="EMBL" id="QJW88284.1"/>
    </source>
</evidence>
<sequence>MKALCFLLLPLVTLAQKSILPPPEPTVQAFGRPWTVAFSWAGWQGFGPGASIVQKMRDTGWESTNPGGCFFGCTGPTNFPRVRKNVTADLEITYQKSRRHGYQLSLGMPLTAEITGRSSNGPYLYLQSRIYYGSFRWAWFGLKGRLIGSAGPALLLVQDFEKLGSQAGPRHSQLSPGMHLSGQFRFINKRIWLLAAKADARIGLPSSTGTYEHEAYTYTPQGSQQKTLQFSAENIPTFHMNLGLQLGFKLLKRTNLQ</sequence>
<dbReference type="RefSeq" id="WP_171738116.1">
    <property type="nucleotide sequence ID" value="NZ_CP053435.1"/>
</dbReference>
<dbReference type="AlphaFoldDB" id="A0A6M5Y4E4"/>
<proteinExistence type="predicted"/>
<protein>
    <recommendedName>
        <fullName evidence="4">Outer membrane protein beta-barrel domain-containing protein</fullName>
    </recommendedName>
</protein>
<dbReference type="KEGG" id="stae:HNV11_02275"/>
<feature type="chain" id="PRO_5027078439" description="Outer membrane protein beta-barrel domain-containing protein" evidence="1">
    <location>
        <begin position="18"/>
        <end position="257"/>
    </location>
</feature>
<organism evidence="2 3">
    <name type="scientific">Spirosoma taeanense</name>
    <dbReference type="NCBI Taxonomy" id="2735870"/>
    <lineage>
        <taxon>Bacteria</taxon>
        <taxon>Pseudomonadati</taxon>
        <taxon>Bacteroidota</taxon>
        <taxon>Cytophagia</taxon>
        <taxon>Cytophagales</taxon>
        <taxon>Cytophagaceae</taxon>
        <taxon>Spirosoma</taxon>
    </lineage>
</organism>
<keyword evidence="1" id="KW-0732">Signal</keyword>